<reference evidence="1 2" key="1">
    <citation type="submission" date="2008-07" db="EMBL/GenBank/DDBJ databases">
        <authorList>
            <person name="Tandeau de Marsac N."/>
            <person name="Ferriera S."/>
            <person name="Johnson J."/>
            <person name="Kravitz S."/>
            <person name="Beeson K."/>
            <person name="Sutton G."/>
            <person name="Rogers Y.-H."/>
            <person name="Friedman R."/>
            <person name="Frazier M."/>
            <person name="Venter J.C."/>
        </authorList>
    </citation>
    <scope>NUCLEOTIDE SEQUENCE [LARGE SCALE GENOMIC DNA]</scope>
    <source>
        <strain evidence="1 2">PCC 7420</strain>
    </source>
</reference>
<accession>B4VNI7</accession>
<dbReference type="Proteomes" id="UP000003835">
    <property type="component" value="Unassembled WGS sequence"/>
</dbReference>
<evidence type="ECO:0000313" key="2">
    <source>
        <dbReference type="Proteomes" id="UP000003835"/>
    </source>
</evidence>
<evidence type="ECO:0000313" key="1">
    <source>
        <dbReference type="EMBL" id="EDX76642.1"/>
    </source>
</evidence>
<dbReference type="STRING" id="118168.MC7420_4898"/>
<gene>
    <name evidence="1" type="ORF">MC7420_4898</name>
</gene>
<protein>
    <submittedName>
        <fullName evidence="1">Uncharacterized protein</fullName>
    </submittedName>
</protein>
<dbReference type="EMBL" id="DS989846">
    <property type="protein sequence ID" value="EDX76642.1"/>
    <property type="molecule type" value="Genomic_DNA"/>
</dbReference>
<sequence>MRSPHLKHTSHNPNPIKILAITSTRSLPLEFPNHPICQL</sequence>
<dbReference type="AlphaFoldDB" id="B4VNI7"/>
<dbReference type="HOGENOM" id="CLU_3307928_0_0_3"/>
<proteinExistence type="predicted"/>
<keyword evidence="2" id="KW-1185">Reference proteome</keyword>
<name>B4VNI7_9CYAN</name>
<organism evidence="1 2">
    <name type="scientific">Coleofasciculus chthonoplastes PCC 7420</name>
    <dbReference type="NCBI Taxonomy" id="118168"/>
    <lineage>
        <taxon>Bacteria</taxon>
        <taxon>Bacillati</taxon>
        <taxon>Cyanobacteriota</taxon>
        <taxon>Cyanophyceae</taxon>
        <taxon>Coleofasciculales</taxon>
        <taxon>Coleofasciculaceae</taxon>
        <taxon>Coleofasciculus</taxon>
    </lineage>
</organism>